<comment type="subcellular location">
    <subcellularLocation>
        <location evidence="1">Cell membrane</location>
        <topology evidence="1">Multi-pass membrane protein</topology>
    </subcellularLocation>
</comment>
<evidence type="ECO:0000256" key="6">
    <source>
        <dbReference type="SAM" id="Phobius"/>
    </source>
</evidence>
<evidence type="ECO:0000256" key="4">
    <source>
        <dbReference type="ARBA" id="ARBA00022989"/>
    </source>
</evidence>
<keyword evidence="3 6" id="KW-0812">Transmembrane</keyword>
<feature type="transmembrane region" description="Helical" evidence="6">
    <location>
        <begin position="146"/>
        <end position="168"/>
    </location>
</feature>
<dbReference type="GO" id="GO:0015171">
    <property type="term" value="F:amino acid transmembrane transporter activity"/>
    <property type="evidence" value="ECO:0007669"/>
    <property type="project" value="TreeGrafter"/>
</dbReference>
<comment type="caution">
    <text evidence="7">The sequence shown here is derived from an EMBL/GenBank/DDBJ whole genome shotgun (WGS) entry which is preliminary data.</text>
</comment>
<evidence type="ECO:0000256" key="1">
    <source>
        <dbReference type="ARBA" id="ARBA00004651"/>
    </source>
</evidence>
<evidence type="ECO:0000256" key="3">
    <source>
        <dbReference type="ARBA" id="ARBA00022692"/>
    </source>
</evidence>
<gene>
    <name evidence="7" type="ORF">GK047_28840</name>
</gene>
<dbReference type="Pfam" id="PF01810">
    <property type="entry name" value="LysE"/>
    <property type="match status" value="1"/>
</dbReference>
<feature type="transmembrane region" description="Helical" evidence="6">
    <location>
        <begin position="71"/>
        <end position="91"/>
    </location>
</feature>
<evidence type="ECO:0000256" key="5">
    <source>
        <dbReference type="ARBA" id="ARBA00023136"/>
    </source>
</evidence>
<dbReference type="EMBL" id="JAAIKC010000028">
    <property type="protein sequence ID" value="NEW09896.1"/>
    <property type="molecule type" value="Genomic_DNA"/>
</dbReference>
<feature type="transmembrane region" description="Helical" evidence="6">
    <location>
        <begin position="111"/>
        <end position="134"/>
    </location>
</feature>
<accession>A0A6G4A5W0</accession>
<evidence type="ECO:0000256" key="2">
    <source>
        <dbReference type="ARBA" id="ARBA00022475"/>
    </source>
</evidence>
<dbReference type="RefSeq" id="WP_163954177.1">
    <property type="nucleotide sequence ID" value="NZ_JAAIKC010000028.1"/>
</dbReference>
<dbReference type="InterPro" id="IPR001123">
    <property type="entry name" value="LeuE-type"/>
</dbReference>
<keyword evidence="4 6" id="KW-1133">Transmembrane helix</keyword>
<dbReference type="PANTHER" id="PTHR30086">
    <property type="entry name" value="ARGININE EXPORTER PROTEIN ARGO"/>
    <property type="match status" value="1"/>
</dbReference>
<proteinExistence type="predicted"/>
<keyword evidence="2" id="KW-1003">Cell membrane</keyword>
<reference evidence="7" key="1">
    <citation type="submission" date="2020-02" db="EMBL/GenBank/DDBJ databases">
        <authorList>
            <person name="Shen X.-R."/>
            <person name="Zhang Y.-X."/>
        </authorList>
    </citation>
    <scope>NUCLEOTIDE SEQUENCE</scope>
    <source>
        <strain evidence="7">SYP-B3998</strain>
    </source>
</reference>
<evidence type="ECO:0000313" key="7">
    <source>
        <dbReference type="EMBL" id="NEW09896.1"/>
    </source>
</evidence>
<name>A0A6G4A5W0_9BACL</name>
<sequence length="208" mass="22932">MHAFFTYMFLGISLSAPIGPINAAQLDKGARFGFTHAWLIGLGAMFADLLYMLLIYFGLAHFLSTPFMKTFLWVFGCFVLIYTGVETLKNLKQMPEVGTREVQSGVSSFRSGFLMALMNPLNILFWLGIYGSILAESVQNHGVTQVLWHSLGIFAGILLWDFVMAALASSFHKFGNHATLQTISALAGLSLVGFGLYFGYQAFVQLTS</sequence>
<feature type="transmembrane region" description="Helical" evidence="6">
    <location>
        <begin position="180"/>
        <end position="200"/>
    </location>
</feature>
<protein>
    <submittedName>
        <fullName evidence="7">LysE family transporter</fullName>
    </submittedName>
</protein>
<feature type="transmembrane region" description="Helical" evidence="6">
    <location>
        <begin position="39"/>
        <end position="59"/>
    </location>
</feature>
<dbReference type="PANTHER" id="PTHR30086:SF6">
    <property type="entry name" value="AMINO ACID EFFLUX PROTEIN YCGF-RELATED"/>
    <property type="match status" value="1"/>
</dbReference>
<dbReference type="GO" id="GO:0005886">
    <property type="term" value="C:plasma membrane"/>
    <property type="evidence" value="ECO:0007669"/>
    <property type="project" value="UniProtKB-SubCell"/>
</dbReference>
<organism evidence="7">
    <name type="scientific">Paenibacillus sp. SYP-B3998</name>
    <dbReference type="NCBI Taxonomy" id="2678564"/>
    <lineage>
        <taxon>Bacteria</taxon>
        <taxon>Bacillati</taxon>
        <taxon>Bacillota</taxon>
        <taxon>Bacilli</taxon>
        <taxon>Bacillales</taxon>
        <taxon>Paenibacillaceae</taxon>
        <taxon>Paenibacillus</taxon>
    </lineage>
</organism>
<dbReference type="AlphaFoldDB" id="A0A6G4A5W0"/>
<keyword evidence="5 6" id="KW-0472">Membrane</keyword>